<keyword evidence="2" id="KW-1185">Reference proteome</keyword>
<name>A0A0B0PII2_GOSAR</name>
<proteinExistence type="predicted"/>
<protein>
    <submittedName>
        <fullName evidence="1">Uncharacterized protein</fullName>
    </submittedName>
</protein>
<evidence type="ECO:0000313" key="2">
    <source>
        <dbReference type="Proteomes" id="UP000032142"/>
    </source>
</evidence>
<gene>
    <name evidence="1" type="ORF">F383_30319</name>
</gene>
<dbReference type="Proteomes" id="UP000032142">
    <property type="component" value="Unassembled WGS sequence"/>
</dbReference>
<sequence length="22" mass="2656">MNGYMRAEYVMSEKVPIMIFDM</sequence>
<organism evidence="1 2">
    <name type="scientific">Gossypium arboreum</name>
    <name type="common">Tree cotton</name>
    <name type="synonym">Gossypium nanking</name>
    <dbReference type="NCBI Taxonomy" id="29729"/>
    <lineage>
        <taxon>Eukaryota</taxon>
        <taxon>Viridiplantae</taxon>
        <taxon>Streptophyta</taxon>
        <taxon>Embryophyta</taxon>
        <taxon>Tracheophyta</taxon>
        <taxon>Spermatophyta</taxon>
        <taxon>Magnoliopsida</taxon>
        <taxon>eudicotyledons</taxon>
        <taxon>Gunneridae</taxon>
        <taxon>Pentapetalae</taxon>
        <taxon>rosids</taxon>
        <taxon>malvids</taxon>
        <taxon>Malvales</taxon>
        <taxon>Malvaceae</taxon>
        <taxon>Malvoideae</taxon>
        <taxon>Gossypium</taxon>
    </lineage>
</organism>
<dbReference type="AlphaFoldDB" id="A0A0B0PII2"/>
<accession>A0A0B0PII2</accession>
<reference evidence="2" key="1">
    <citation type="submission" date="2014-09" db="EMBL/GenBank/DDBJ databases">
        <authorList>
            <person name="Mudge J."/>
            <person name="Ramaraj T."/>
            <person name="Lindquist I.E."/>
            <person name="Bharti A.K."/>
            <person name="Sundararajan A."/>
            <person name="Cameron C.T."/>
            <person name="Woodward J.E."/>
            <person name="May G.D."/>
            <person name="Brubaker C."/>
            <person name="Broadhvest J."/>
            <person name="Wilkins T.A."/>
        </authorList>
    </citation>
    <scope>NUCLEOTIDE SEQUENCE</scope>
    <source>
        <strain evidence="2">cv. AKA8401</strain>
    </source>
</reference>
<dbReference type="EMBL" id="KN428103">
    <property type="protein sequence ID" value="KHG24244.1"/>
    <property type="molecule type" value="Genomic_DNA"/>
</dbReference>
<evidence type="ECO:0000313" key="1">
    <source>
        <dbReference type="EMBL" id="KHG24244.1"/>
    </source>
</evidence>